<dbReference type="AlphaFoldDB" id="A0A317EWL0"/>
<evidence type="ECO:0000256" key="2">
    <source>
        <dbReference type="SAM" id="Phobius"/>
    </source>
</evidence>
<feature type="transmembrane region" description="Helical" evidence="2">
    <location>
        <begin position="6"/>
        <end position="27"/>
    </location>
</feature>
<dbReference type="EMBL" id="QGNY01000005">
    <property type="protein sequence ID" value="PWS30935.1"/>
    <property type="molecule type" value="Genomic_DNA"/>
</dbReference>
<dbReference type="Proteomes" id="UP000245391">
    <property type="component" value="Unassembled WGS sequence"/>
</dbReference>
<sequence>MKSFSISKTLILVSILAVPGFLFFYLLPHFAKNRYKSLPIYGEKKIASTFHSVKGKKIPDTIYYTVPDFKLINQNKDSISWKSLENKIVILNLFYTESPIKDVAKNIKVLVEEYQKNNLIKFVSISVDPKDTEKISNYSGLENAKAGKWDLLAGDTTKIYPFIRKGLMLDVIHSEETNGSKFIYSNQMILLDNQRRIRGYYDATNADAQSKLTDEIKVLVAEDLRNIKDGR</sequence>
<keyword evidence="2" id="KW-0472">Membrane</keyword>
<dbReference type="Gene3D" id="3.40.30.10">
    <property type="entry name" value="Glutaredoxin"/>
    <property type="match status" value="1"/>
</dbReference>
<dbReference type="Pfam" id="PF02630">
    <property type="entry name" value="SCO1-SenC"/>
    <property type="match status" value="1"/>
</dbReference>
<dbReference type="RefSeq" id="WP_109930884.1">
    <property type="nucleotide sequence ID" value="NZ_QGNY01000005.1"/>
</dbReference>
<keyword evidence="2" id="KW-1133">Transmembrane helix</keyword>
<comment type="caution">
    <text evidence="3">The sequence shown here is derived from an EMBL/GenBank/DDBJ whole genome shotgun (WGS) entry which is preliminary data.</text>
</comment>
<comment type="similarity">
    <text evidence="1">Belongs to the SCO1/2 family.</text>
</comment>
<name>A0A317EWL0_9SPHI</name>
<protein>
    <submittedName>
        <fullName evidence="3">Electron transporter</fullName>
    </submittedName>
</protein>
<gene>
    <name evidence="3" type="ORF">DF947_15135</name>
</gene>
<accession>A0A317EWL0</accession>
<dbReference type="OrthoDB" id="9811998at2"/>
<reference evidence="4" key="1">
    <citation type="submission" date="2018-05" db="EMBL/GenBank/DDBJ databases">
        <title>Pedobacter paludis sp. nov., isolated from wetland soil.</title>
        <authorList>
            <person name="Zhang Y."/>
        </authorList>
    </citation>
    <scope>NUCLEOTIDE SEQUENCE [LARGE SCALE GENOMIC DNA]</scope>
    <source>
        <strain evidence="4">R-8</strain>
    </source>
</reference>
<keyword evidence="2" id="KW-0812">Transmembrane</keyword>
<evidence type="ECO:0000313" key="4">
    <source>
        <dbReference type="Proteomes" id="UP000245391"/>
    </source>
</evidence>
<dbReference type="InterPro" id="IPR003782">
    <property type="entry name" value="SCO1/SenC"/>
</dbReference>
<evidence type="ECO:0000313" key="3">
    <source>
        <dbReference type="EMBL" id="PWS30935.1"/>
    </source>
</evidence>
<proteinExistence type="inferred from homology"/>
<evidence type="ECO:0000256" key="1">
    <source>
        <dbReference type="ARBA" id="ARBA00010996"/>
    </source>
</evidence>
<keyword evidence="4" id="KW-1185">Reference proteome</keyword>
<organism evidence="3 4">
    <name type="scientific">Pedobacter paludis</name>
    <dbReference type="NCBI Taxonomy" id="2203212"/>
    <lineage>
        <taxon>Bacteria</taxon>
        <taxon>Pseudomonadati</taxon>
        <taxon>Bacteroidota</taxon>
        <taxon>Sphingobacteriia</taxon>
        <taxon>Sphingobacteriales</taxon>
        <taxon>Sphingobacteriaceae</taxon>
        <taxon>Pedobacter</taxon>
    </lineage>
</organism>
<dbReference type="InterPro" id="IPR036249">
    <property type="entry name" value="Thioredoxin-like_sf"/>
</dbReference>
<dbReference type="SUPFAM" id="SSF52833">
    <property type="entry name" value="Thioredoxin-like"/>
    <property type="match status" value="1"/>
</dbReference>